<dbReference type="EMBL" id="GBRH01264051">
    <property type="protein sequence ID" value="JAD33844.1"/>
    <property type="molecule type" value="Transcribed_RNA"/>
</dbReference>
<reference evidence="1" key="1">
    <citation type="submission" date="2014-09" db="EMBL/GenBank/DDBJ databases">
        <authorList>
            <person name="Magalhaes I.L.F."/>
            <person name="Oliveira U."/>
            <person name="Santos F.R."/>
            <person name="Vidigal T.H.D.A."/>
            <person name="Brescovit A.D."/>
            <person name="Santos A.J."/>
        </authorList>
    </citation>
    <scope>NUCLEOTIDE SEQUENCE</scope>
    <source>
        <tissue evidence="1">Shoot tissue taken approximately 20 cm above the soil surface</tissue>
    </source>
</reference>
<proteinExistence type="predicted"/>
<protein>
    <submittedName>
        <fullName evidence="1">Uncharacterized protein</fullName>
    </submittedName>
</protein>
<evidence type="ECO:0000313" key="1">
    <source>
        <dbReference type="EMBL" id="JAD33844.1"/>
    </source>
</evidence>
<accession>A0A0A8Z355</accession>
<organism evidence="1">
    <name type="scientific">Arundo donax</name>
    <name type="common">Giant reed</name>
    <name type="synonym">Donax arundinaceus</name>
    <dbReference type="NCBI Taxonomy" id="35708"/>
    <lineage>
        <taxon>Eukaryota</taxon>
        <taxon>Viridiplantae</taxon>
        <taxon>Streptophyta</taxon>
        <taxon>Embryophyta</taxon>
        <taxon>Tracheophyta</taxon>
        <taxon>Spermatophyta</taxon>
        <taxon>Magnoliopsida</taxon>
        <taxon>Liliopsida</taxon>
        <taxon>Poales</taxon>
        <taxon>Poaceae</taxon>
        <taxon>PACMAD clade</taxon>
        <taxon>Arundinoideae</taxon>
        <taxon>Arundineae</taxon>
        <taxon>Arundo</taxon>
    </lineage>
</organism>
<reference evidence="1" key="2">
    <citation type="journal article" date="2015" name="Data Brief">
        <title>Shoot transcriptome of the giant reed, Arundo donax.</title>
        <authorList>
            <person name="Barrero R.A."/>
            <person name="Guerrero F.D."/>
            <person name="Moolhuijzen P."/>
            <person name="Goolsby J.A."/>
            <person name="Tidwell J."/>
            <person name="Bellgard S.E."/>
            <person name="Bellgard M.I."/>
        </authorList>
    </citation>
    <scope>NUCLEOTIDE SEQUENCE</scope>
    <source>
        <tissue evidence="1">Shoot tissue taken approximately 20 cm above the soil surface</tissue>
    </source>
</reference>
<name>A0A0A8Z355_ARUDO</name>
<sequence>MSVVQGRKAEKLRSEAKAGAPYGRIHGCVPPEAKVKKVKALCPTRVLYCSNYHHPPPCCFGGFSGPFAVAACGGLVLKNLCEFPALLCFQN</sequence>
<dbReference type="AlphaFoldDB" id="A0A0A8Z355"/>